<keyword evidence="9" id="KW-1185">Reference proteome</keyword>
<feature type="domain" description="Core-binding (CB)" evidence="7">
    <location>
        <begin position="99"/>
        <end position="179"/>
    </location>
</feature>
<evidence type="ECO:0000256" key="5">
    <source>
        <dbReference type="PROSITE-ProRule" id="PRU01248"/>
    </source>
</evidence>
<dbReference type="CDD" id="cd00801">
    <property type="entry name" value="INT_P4_C"/>
    <property type="match status" value="1"/>
</dbReference>
<accession>A0A1J0AFZ1</accession>
<dbReference type="PROSITE" id="PS51900">
    <property type="entry name" value="CB"/>
    <property type="match status" value="1"/>
</dbReference>
<dbReference type="InterPro" id="IPR002104">
    <property type="entry name" value="Integrase_catalytic"/>
</dbReference>
<dbReference type="PANTHER" id="PTHR30629:SF2">
    <property type="entry name" value="PROPHAGE INTEGRASE INTS-RELATED"/>
    <property type="match status" value="1"/>
</dbReference>
<dbReference type="RefSeq" id="WP_071455239.1">
    <property type="nucleotide sequence ID" value="NZ_CP017675.1"/>
</dbReference>
<dbReference type="InterPro" id="IPR010998">
    <property type="entry name" value="Integrase_recombinase_N"/>
</dbReference>
<dbReference type="InterPro" id="IPR011010">
    <property type="entry name" value="DNA_brk_join_enz"/>
</dbReference>
<gene>
    <name evidence="8" type="ORF">GlitD10_2521</name>
</gene>
<dbReference type="InterPro" id="IPR044068">
    <property type="entry name" value="CB"/>
</dbReference>
<dbReference type="KEGG" id="glt:GlitD10_2521"/>
<dbReference type="OrthoDB" id="7388552at2"/>
<dbReference type="PANTHER" id="PTHR30629">
    <property type="entry name" value="PROPHAGE INTEGRASE"/>
    <property type="match status" value="1"/>
</dbReference>
<evidence type="ECO:0000256" key="3">
    <source>
        <dbReference type="ARBA" id="ARBA00023125"/>
    </source>
</evidence>
<name>A0A1J0AFZ1_9CYAN</name>
<feature type="domain" description="Tyr recombinase" evidence="6">
    <location>
        <begin position="203"/>
        <end position="380"/>
    </location>
</feature>
<dbReference type="Gene3D" id="1.10.443.10">
    <property type="entry name" value="Intergrase catalytic core"/>
    <property type="match status" value="1"/>
</dbReference>
<dbReference type="Gene3D" id="1.10.150.130">
    <property type="match status" value="1"/>
</dbReference>
<evidence type="ECO:0000259" key="6">
    <source>
        <dbReference type="PROSITE" id="PS51898"/>
    </source>
</evidence>
<dbReference type="InterPro" id="IPR053876">
    <property type="entry name" value="Phage_int_M"/>
</dbReference>
<dbReference type="PROSITE" id="PS51898">
    <property type="entry name" value="TYR_RECOMBINASE"/>
    <property type="match status" value="1"/>
</dbReference>
<evidence type="ECO:0000256" key="2">
    <source>
        <dbReference type="ARBA" id="ARBA00022908"/>
    </source>
</evidence>
<dbReference type="InterPro" id="IPR038488">
    <property type="entry name" value="Integrase_DNA-bd_sf"/>
</dbReference>
<evidence type="ECO:0000313" key="9">
    <source>
        <dbReference type="Proteomes" id="UP000180235"/>
    </source>
</evidence>
<evidence type="ECO:0000313" key="8">
    <source>
        <dbReference type="EMBL" id="APB34858.1"/>
    </source>
</evidence>
<organism evidence="8 9">
    <name type="scientific">Gloeomargarita lithophora Alchichica-D10</name>
    <dbReference type="NCBI Taxonomy" id="1188229"/>
    <lineage>
        <taxon>Bacteria</taxon>
        <taxon>Bacillati</taxon>
        <taxon>Cyanobacteriota</taxon>
        <taxon>Cyanophyceae</taxon>
        <taxon>Gloeomargaritales</taxon>
        <taxon>Gloeomargaritaceae</taxon>
        <taxon>Gloeomargarita</taxon>
    </lineage>
</organism>
<evidence type="ECO:0000256" key="4">
    <source>
        <dbReference type="ARBA" id="ARBA00023172"/>
    </source>
</evidence>
<dbReference type="Gene3D" id="3.30.160.390">
    <property type="entry name" value="Integrase, DNA-binding domain"/>
    <property type="match status" value="1"/>
</dbReference>
<comment type="similarity">
    <text evidence="1">Belongs to the 'phage' integrase family.</text>
</comment>
<keyword evidence="4" id="KW-0233">DNA recombination</keyword>
<dbReference type="Pfam" id="PF00589">
    <property type="entry name" value="Phage_integrase"/>
    <property type="match status" value="1"/>
</dbReference>
<sequence length="391" mass="44516">MGKGLTDTAIRAIKAVEKLTRFWDSAGLYLEVTPAGGKRWRIKYYFGGKEKRLSLGCYPQITLKLARERRDEIRSKVAQGIDPSVERQAVKAALVAQESTLEVVAREWHLKHHPNWAESHSDTILRRLERDIFPWLGGRPIAEVTAPELLAVLRKVENRAPHTAHREFYVCSQIWRYAGATGRAQRDITYDLRGALAPVKRNHYPAVTNPQGVGQILRLIWNYSGSPVVCAALKIAPYIFVRPGELRTMQWADIDWQAREWRFTLSKTRQPHIVPLAVQVVAILRELEPITGRGDFVFPSGRGGGRPMSDGAILAALRTLGIPKAMMTGHSWRATARTVLDETLNFRVEWIEHQLGHSVRDSLGRAYNRTSFLPERRQMMQTWADYLDRLS</sequence>
<evidence type="ECO:0000256" key="1">
    <source>
        <dbReference type="ARBA" id="ARBA00008857"/>
    </source>
</evidence>
<dbReference type="SUPFAM" id="SSF56349">
    <property type="entry name" value="DNA breaking-rejoining enzymes"/>
    <property type="match status" value="1"/>
</dbReference>
<keyword evidence="3 5" id="KW-0238">DNA-binding</keyword>
<evidence type="ECO:0000259" key="7">
    <source>
        <dbReference type="PROSITE" id="PS51900"/>
    </source>
</evidence>
<dbReference type="STRING" id="1188229.GlitD10_2521"/>
<dbReference type="InterPro" id="IPR013762">
    <property type="entry name" value="Integrase-like_cat_sf"/>
</dbReference>
<dbReference type="InterPro" id="IPR025166">
    <property type="entry name" value="Integrase_DNA_bind_dom"/>
</dbReference>
<dbReference type="GO" id="GO:0006310">
    <property type="term" value="P:DNA recombination"/>
    <property type="evidence" value="ECO:0007669"/>
    <property type="project" value="UniProtKB-KW"/>
</dbReference>
<proteinExistence type="inferred from homology"/>
<dbReference type="GO" id="GO:0003677">
    <property type="term" value="F:DNA binding"/>
    <property type="evidence" value="ECO:0007669"/>
    <property type="project" value="UniProtKB-UniRule"/>
</dbReference>
<dbReference type="AlphaFoldDB" id="A0A1J0AFZ1"/>
<dbReference type="Proteomes" id="UP000180235">
    <property type="component" value="Chromosome"/>
</dbReference>
<protein>
    <submittedName>
        <fullName evidence="8">Phage integrase</fullName>
    </submittedName>
</protein>
<dbReference type="InterPro" id="IPR050808">
    <property type="entry name" value="Phage_Integrase"/>
</dbReference>
<dbReference type="Pfam" id="PF22022">
    <property type="entry name" value="Phage_int_M"/>
    <property type="match status" value="1"/>
</dbReference>
<dbReference type="EMBL" id="CP017675">
    <property type="protein sequence ID" value="APB34858.1"/>
    <property type="molecule type" value="Genomic_DNA"/>
</dbReference>
<dbReference type="Pfam" id="PF13356">
    <property type="entry name" value="Arm-DNA-bind_3"/>
    <property type="match status" value="1"/>
</dbReference>
<reference evidence="8 9" key="1">
    <citation type="submission" date="2016-10" db="EMBL/GenBank/DDBJ databases">
        <title>Description of Gloeomargarita lithophora gen. nov., sp. nov., a thylakoid-bearing basal-branching cyanobacterium with intracellular carbonates, and proposal for Gloeomargaritales ord. nov.</title>
        <authorList>
            <person name="Moreira D."/>
            <person name="Tavera R."/>
            <person name="Benzerara K."/>
            <person name="Skouri-Panet F."/>
            <person name="Couradeau E."/>
            <person name="Gerard E."/>
            <person name="Loussert C."/>
            <person name="Novelo E."/>
            <person name="Zivanovic Y."/>
            <person name="Lopez-Garcia P."/>
        </authorList>
    </citation>
    <scope>NUCLEOTIDE SEQUENCE [LARGE SCALE GENOMIC DNA]</scope>
    <source>
        <strain evidence="8 9">D10</strain>
    </source>
</reference>
<dbReference type="GO" id="GO:0015074">
    <property type="term" value="P:DNA integration"/>
    <property type="evidence" value="ECO:0007669"/>
    <property type="project" value="UniProtKB-KW"/>
</dbReference>
<keyword evidence="2" id="KW-0229">DNA integration</keyword>